<sequence>MDFLNRLAGDNKETGEVKQTGGNKESGGLLDQVKNFANEQAGGGKKGEQNEDTLDKAIDMFQDKVLGQGPQDNESAVEQAKDAQIAGFIRNQYKSATGKEFPIEEKNKR</sequence>
<dbReference type="AlphaFoldDB" id="W7HS70"/>
<reference evidence="2 3" key="1">
    <citation type="submission" date="2013-05" db="EMBL/GenBank/DDBJ databases">
        <title>Drechslerella stenobrocha genome reveals carnivorous origination and mechanical trapping mechanism of predatory fungi.</title>
        <authorList>
            <person name="Liu X."/>
            <person name="Zhang W."/>
            <person name="Liu K."/>
        </authorList>
    </citation>
    <scope>NUCLEOTIDE SEQUENCE [LARGE SCALE GENOMIC DNA]</scope>
    <source>
        <strain evidence="2 3">248</strain>
    </source>
</reference>
<dbReference type="PANTHER" id="PTHR40462">
    <property type="entry name" value="CHROMOSOME 1, WHOLE GENOME SHOTGUN SEQUENCE"/>
    <property type="match status" value="1"/>
</dbReference>
<keyword evidence="3" id="KW-1185">Reference proteome</keyword>
<dbReference type="OrthoDB" id="3050608at2759"/>
<dbReference type="PANTHER" id="PTHR40462:SF1">
    <property type="entry name" value="EXPRESSED PROTEIN"/>
    <property type="match status" value="1"/>
</dbReference>
<accession>W7HS70</accession>
<dbReference type="EMBL" id="KI966422">
    <property type="protein sequence ID" value="EWC46019.1"/>
    <property type="molecule type" value="Genomic_DNA"/>
</dbReference>
<evidence type="ECO:0000256" key="1">
    <source>
        <dbReference type="SAM" id="MobiDB-lite"/>
    </source>
</evidence>
<feature type="region of interest" description="Disordered" evidence="1">
    <location>
        <begin position="1"/>
        <end position="30"/>
    </location>
</feature>
<evidence type="ECO:0008006" key="4">
    <source>
        <dbReference type="Google" id="ProtNLM"/>
    </source>
</evidence>
<dbReference type="Proteomes" id="UP000024837">
    <property type="component" value="Unassembled WGS sequence"/>
</dbReference>
<evidence type="ECO:0000313" key="3">
    <source>
        <dbReference type="Proteomes" id="UP000024837"/>
    </source>
</evidence>
<name>W7HS70_9PEZI</name>
<organism evidence="2 3">
    <name type="scientific">Drechslerella stenobrocha 248</name>
    <dbReference type="NCBI Taxonomy" id="1043628"/>
    <lineage>
        <taxon>Eukaryota</taxon>
        <taxon>Fungi</taxon>
        <taxon>Dikarya</taxon>
        <taxon>Ascomycota</taxon>
        <taxon>Pezizomycotina</taxon>
        <taxon>Orbiliomycetes</taxon>
        <taxon>Orbiliales</taxon>
        <taxon>Orbiliaceae</taxon>
        <taxon>Drechslerella</taxon>
    </lineage>
</organism>
<protein>
    <recommendedName>
        <fullName evidence="4">DNA damage-responsive protein 48</fullName>
    </recommendedName>
</protein>
<gene>
    <name evidence="2" type="ORF">DRE_04812</name>
</gene>
<evidence type="ECO:0000313" key="2">
    <source>
        <dbReference type="EMBL" id="EWC46019.1"/>
    </source>
</evidence>
<dbReference type="HOGENOM" id="CLU_100306_0_0_1"/>
<proteinExistence type="predicted"/>